<proteinExistence type="predicted"/>
<comment type="caution">
    <text evidence="1">The sequence shown here is derived from an EMBL/GenBank/DDBJ whole genome shotgun (WGS) entry which is preliminary data.</text>
</comment>
<dbReference type="AlphaFoldDB" id="A0A7W9V1N5"/>
<gene>
    <name evidence="1" type="ORF">FHS42_005520</name>
</gene>
<evidence type="ECO:0000313" key="2">
    <source>
        <dbReference type="Proteomes" id="UP000588098"/>
    </source>
</evidence>
<reference evidence="1 2" key="1">
    <citation type="submission" date="2020-08" db="EMBL/GenBank/DDBJ databases">
        <title>Genomic Encyclopedia of Type Strains, Phase III (KMG-III): the genomes of soil and plant-associated and newly described type strains.</title>
        <authorList>
            <person name="Whitman W."/>
        </authorList>
    </citation>
    <scope>NUCLEOTIDE SEQUENCE [LARGE SCALE GENOMIC DNA]</scope>
    <source>
        <strain evidence="1 2">CECT 8305</strain>
    </source>
</reference>
<keyword evidence="2" id="KW-1185">Reference proteome</keyword>
<name>A0A7W9V1N5_9ACTN</name>
<sequence length="78" mass="8046">MVLATDRAAQGATVRLCLALAHAAGDGNAPNEGAARLIVRQLLTGEGWAYAIPLLPQLAPKALVPVGELVWAHGPGER</sequence>
<organism evidence="1 2">
    <name type="scientific">Streptomyces zagrosensis</name>
    <dbReference type="NCBI Taxonomy" id="1042984"/>
    <lineage>
        <taxon>Bacteria</taxon>
        <taxon>Bacillati</taxon>
        <taxon>Actinomycetota</taxon>
        <taxon>Actinomycetes</taxon>
        <taxon>Kitasatosporales</taxon>
        <taxon>Streptomycetaceae</taxon>
        <taxon>Streptomyces</taxon>
    </lineage>
</organism>
<evidence type="ECO:0000313" key="1">
    <source>
        <dbReference type="EMBL" id="MBB5938431.1"/>
    </source>
</evidence>
<accession>A0A7W9V1N5</accession>
<dbReference type="Proteomes" id="UP000588098">
    <property type="component" value="Unassembled WGS sequence"/>
</dbReference>
<protein>
    <submittedName>
        <fullName evidence="1">Uncharacterized protein</fullName>
    </submittedName>
</protein>
<dbReference type="RefSeq" id="WP_184576180.1">
    <property type="nucleotide sequence ID" value="NZ_JACHJL010000016.1"/>
</dbReference>
<dbReference type="EMBL" id="JACHJL010000016">
    <property type="protein sequence ID" value="MBB5938431.1"/>
    <property type="molecule type" value="Genomic_DNA"/>
</dbReference>